<dbReference type="InterPro" id="IPR041492">
    <property type="entry name" value="HAD_2"/>
</dbReference>
<dbReference type="CDD" id="cd07505">
    <property type="entry name" value="HAD_BPGM-like"/>
    <property type="match status" value="1"/>
</dbReference>
<proteinExistence type="predicted"/>
<sequence length="214" mass="21794">MDGTIVDTEPLWIAAEQVLVESHGGSWTEEDSLALVGSDLLAAGEYIRQRAGLPMSAEQVRDHLLAEVLTGVKAGVEWRPGAVELLAGLGRAGVPAALVTMSYRVLAEAVVSQLPAGTFTAVITGDSVSRGKPHPEPYLAAAAELGIAPADCLVVEDSPPGVASGLAAGMRVVGVPNTVAIDPAPGLVLIDSLAGLDVAELLGSVGRADAGRRH</sequence>
<name>A0A6N9YGS4_9ACTN</name>
<dbReference type="SUPFAM" id="SSF56784">
    <property type="entry name" value="HAD-like"/>
    <property type="match status" value="1"/>
</dbReference>
<protein>
    <submittedName>
        <fullName evidence="1">HAD family phosphatase</fullName>
    </submittedName>
</protein>
<accession>A0A6N9YGS4</accession>
<dbReference type="AlphaFoldDB" id="A0A6N9YGS4"/>
<dbReference type="PANTHER" id="PTHR18901:SF38">
    <property type="entry name" value="PSEUDOURIDINE-5'-PHOSPHATASE"/>
    <property type="match status" value="1"/>
</dbReference>
<reference evidence="1 2" key="1">
    <citation type="submission" date="2020-02" db="EMBL/GenBank/DDBJ databases">
        <authorList>
            <person name="Li X.-J."/>
            <person name="Feng X.-M."/>
        </authorList>
    </citation>
    <scope>NUCLEOTIDE SEQUENCE [LARGE SCALE GENOMIC DNA]</scope>
    <source>
        <strain evidence="1 2">CGMCC 4.7225</strain>
    </source>
</reference>
<dbReference type="NCBIfam" id="TIGR01509">
    <property type="entry name" value="HAD-SF-IA-v3"/>
    <property type="match status" value="1"/>
</dbReference>
<dbReference type="Pfam" id="PF13419">
    <property type="entry name" value="HAD_2"/>
    <property type="match status" value="1"/>
</dbReference>
<dbReference type="Gene3D" id="1.10.150.240">
    <property type="entry name" value="Putative phosphatase, domain 2"/>
    <property type="match status" value="1"/>
</dbReference>
<dbReference type="InterPro" id="IPR036412">
    <property type="entry name" value="HAD-like_sf"/>
</dbReference>
<dbReference type="InterPro" id="IPR006439">
    <property type="entry name" value="HAD-SF_hydro_IA"/>
</dbReference>
<dbReference type="Proteomes" id="UP000469185">
    <property type="component" value="Unassembled WGS sequence"/>
</dbReference>
<dbReference type="PANTHER" id="PTHR18901">
    <property type="entry name" value="2-DEOXYGLUCOSE-6-PHOSPHATE PHOSPHATASE 2"/>
    <property type="match status" value="1"/>
</dbReference>
<dbReference type="InterPro" id="IPR023198">
    <property type="entry name" value="PGP-like_dom2"/>
</dbReference>
<evidence type="ECO:0000313" key="1">
    <source>
        <dbReference type="EMBL" id="NED94206.1"/>
    </source>
</evidence>
<gene>
    <name evidence="1" type="ORF">G1H11_02670</name>
</gene>
<dbReference type="EMBL" id="JAAGOB010000001">
    <property type="protein sequence ID" value="NED94206.1"/>
    <property type="molecule type" value="Genomic_DNA"/>
</dbReference>
<dbReference type="Gene3D" id="3.40.50.1000">
    <property type="entry name" value="HAD superfamily/HAD-like"/>
    <property type="match status" value="1"/>
</dbReference>
<keyword evidence="2" id="KW-1185">Reference proteome</keyword>
<dbReference type="InterPro" id="IPR023214">
    <property type="entry name" value="HAD_sf"/>
</dbReference>
<organism evidence="1 2">
    <name type="scientific">Phytoactinopolyspora alkaliphila</name>
    <dbReference type="NCBI Taxonomy" id="1783498"/>
    <lineage>
        <taxon>Bacteria</taxon>
        <taxon>Bacillati</taxon>
        <taxon>Actinomycetota</taxon>
        <taxon>Actinomycetes</taxon>
        <taxon>Jiangellales</taxon>
        <taxon>Jiangellaceae</taxon>
        <taxon>Phytoactinopolyspora</taxon>
    </lineage>
</organism>
<evidence type="ECO:0000313" key="2">
    <source>
        <dbReference type="Proteomes" id="UP000469185"/>
    </source>
</evidence>
<comment type="caution">
    <text evidence="1">The sequence shown here is derived from an EMBL/GenBank/DDBJ whole genome shotgun (WGS) entry which is preliminary data.</text>
</comment>